<protein>
    <submittedName>
        <fullName evidence="1">Uncharacterized protein</fullName>
    </submittedName>
</protein>
<keyword evidence="2" id="KW-1185">Reference proteome</keyword>
<name>A0AAD5QI42_PARTN</name>
<dbReference type="Proteomes" id="UP001196413">
    <property type="component" value="Unassembled WGS sequence"/>
</dbReference>
<evidence type="ECO:0000313" key="2">
    <source>
        <dbReference type="Proteomes" id="UP001196413"/>
    </source>
</evidence>
<comment type="caution">
    <text evidence="1">The sequence shown here is derived from an EMBL/GenBank/DDBJ whole genome shotgun (WGS) entry which is preliminary data.</text>
</comment>
<organism evidence="1 2">
    <name type="scientific">Parelaphostrongylus tenuis</name>
    <name type="common">Meningeal worm</name>
    <dbReference type="NCBI Taxonomy" id="148309"/>
    <lineage>
        <taxon>Eukaryota</taxon>
        <taxon>Metazoa</taxon>
        <taxon>Ecdysozoa</taxon>
        <taxon>Nematoda</taxon>
        <taxon>Chromadorea</taxon>
        <taxon>Rhabditida</taxon>
        <taxon>Rhabditina</taxon>
        <taxon>Rhabditomorpha</taxon>
        <taxon>Strongyloidea</taxon>
        <taxon>Metastrongylidae</taxon>
        <taxon>Parelaphostrongylus</taxon>
    </lineage>
</organism>
<reference evidence="1" key="1">
    <citation type="submission" date="2021-06" db="EMBL/GenBank/DDBJ databases">
        <title>Parelaphostrongylus tenuis whole genome reference sequence.</title>
        <authorList>
            <person name="Garwood T.J."/>
            <person name="Larsen P.A."/>
            <person name="Fountain-Jones N.M."/>
            <person name="Garbe J.R."/>
            <person name="Macchietto M.G."/>
            <person name="Kania S.A."/>
            <person name="Gerhold R.W."/>
            <person name="Richards J.E."/>
            <person name="Wolf T.M."/>
        </authorList>
    </citation>
    <scope>NUCLEOTIDE SEQUENCE</scope>
    <source>
        <strain evidence="1">MNPRO001-30</strain>
        <tissue evidence="1">Meninges</tissue>
    </source>
</reference>
<proteinExistence type="predicted"/>
<gene>
    <name evidence="1" type="ORF">KIN20_006195</name>
</gene>
<dbReference type="AlphaFoldDB" id="A0AAD5QI42"/>
<evidence type="ECO:0000313" key="1">
    <source>
        <dbReference type="EMBL" id="KAJ1350409.1"/>
    </source>
</evidence>
<accession>A0AAD5QI42</accession>
<dbReference type="EMBL" id="JAHQIW010000857">
    <property type="protein sequence ID" value="KAJ1350409.1"/>
    <property type="molecule type" value="Genomic_DNA"/>
</dbReference>
<sequence length="89" mass="10362">MRRLVEEWKGIRVGRLDESVPYGMGSVDAQVDIDWQRQRVFRSMSGINQSQPYLPVDQRGTCETICRYSERNQYVTVWESRKSSVCGAE</sequence>